<dbReference type="EMBL" id="JACOPB010000011">
    <property type="protein sequence ID" value="MBC5710456.1"/>
    <property type="molecule type" value="Genomic_DNA"/>
</dbReference>
<evidence type="ECO:0000313" key="1">
    <source>
        <dbReference type="EMBL" id="MBC5710456.1"/>
    </source>
</evidence>
<accession>A0ABR7HB94</accession>
<dbReference type="InterPro" id="IPR014729">
    <property type="entry name" value="Rossmann-like_a/b/a_fold"/>
</dbReference>
<keyword evidence="2" id="KW-1185">Reference proteome</keyword>
<dbReference type="Proteomes" id="UP000634672">
    <property type="component" value="Unassembled WGS sequence"/>
</dbReference>
<gene>
    <name evidence="1" type="ORF">H8S75_21115</name>
</gene>
<proteinExistence type="predicted"/>
<dbReference type="SUPFAM" id="SSF52402">
    <property type="entry name" value="Adenine nucleotide alpha hydrolases-like"/>
    <property type="match status" value="1"/>
</dbReference>
<dbReference type="CDD" id="cd01986">
    <property type="entry name" value="AANH-like"/>
    <property type="match status" value="1"/>
</dbReference>
<evidence type="ECO:0008006" key="3">
    <source>
        <dbReference type="Google" id="ProtNLM"/>
    </source>
</evidence>
<evidence type="ECO:0000313" key="2">
    <source>
        <dbReference type="Proteomes" id="UP000634672"/>
    </source>
</evidence>
<organism evidence="1 2">
    <name type="scientific">Hungatella hominis</name>
    <dbReference type="NCBI Taxonomy" id="2763050"/>
    <lineage>
        <taxon>Bacteria</taxon>
        <taxon>Bacillati</taxon>
        <taxon>Bacillota</taxon>
        <taxon>Clostridia</taxon>
        <taxon>Lachnospirales</taxon>
        <taxon>Lachnospiraceae</taxon>
        <taxon>Hungatella</taxon>
    </lineage>
</organism>
<dbReference type="Gene3D" id="3.40.50.620">
    <property type="entry name" value="HUPs"/>
    <property type="match status" value="1"/>
</dbReference>
<reference evidence="1 2" key="1">
    <citation type="submission" date="2020-08" db="EMBL/GenBank/DDBJ databases">
        <title>Genome public.</title>
        <authorList>
            <person name="Liu C."/>
            <person name="Sun Q."/>
        </authorList>
    </citation>
    <scope>NUCLEOTIDE SEQUENCE [LARGE SCALE GENOMIC DNA]</scope>
    <source>
        <strain evidence="1 2">NSJ-66</strain>
    </source>
</reference>
<comment type="caution">
    <text evidence="1">The sequence shown here is derived from an EMBL/GenBank/DDBJ whole genome shotgun (WGS) entry which is preliminary data.</text>
</comment>
<dbReference type="RefSeq" id="WP_187023265.1">
    <property type="nucleotide sequence ID" value="NZ_JACOPB010000011.1"/>
</dbReference>
<sequence length="257" mass="30792">MPRTDREWLSMKHVVLYSGGASSAYMAYLVLQEQKKEEVVLLHTPTFTENHDADTFRCRVARRLGVPITEWGDGRDLDELLEDQKAIPGQFLPFCTVELKQKMKEEYFKYLKSQNQDFIEYVGFGLEEGKRVHNALNRAGQTGRTIRFSIYEKKIPDCEIKRMIEQEWKIPLPQTYKNGLNHNNCIPCYKAGKTSWRVYWEQYPERYWKAAEYEERYGYTVFKDCSLTELAVWFEKDKEWEDMQYHLKDYFPCEYWA</sequence>
<protein>
    <recommendedName>
        <fullName evidence="3">Phosphoadenosine phosphosulphate reductase domain-containing protein</fullName>
    </recommendedName>
</protein>
<name>A0ABR7HB94_9FIRM</name>